<sequence>MRARNGVADRGSVADDGRDDIPAAVPALRRPRDAGGRPADRPRPRRLPGTAHRRGRSGGLPLQWQPFAGASATRPRPLRESADRALLDLIADRAAKTDDLRTALAELRHRQASSELLGIVDERGPGWWVPGLGRAVEHAATRDPIRAVPLARGWIVSGDLQLSWFGGVILARFGAVADTALVVAEMERMWQRDDLCHERLIEALARHGPAGSEALPFIRMLWRRSPHARVRVECLRAWLAMDPATTDEPLTHGLRDSQEDVRLLAVTHSPRHMPARGQLAYLRDDPLEAAEVRAAARARLLALG</sequence>
<comment type="caution">
    <text evidence="2">The sequence shown here is derived from an EMBL/GenBank/DDBJ whole genome shotgun (WGS) entry which is preliminary data.</text>
</comment>
<dbReference type="RefSeq" id="WP_184836429.1">
    <property type="nucleotide sequence ID" value="NZ_JACHMN010000002.1"/>
</dbReference>
<gene>
    <name evidence="2" type="ORF">F4553_003036</name>
</gene>
<dbReference type="AlphaFoldDB" id="A0A841BKN4"/>
<evidence type="ECO:0000313" key="2">
    <source>
        <dbReference type="EMBL" id="MBB5869657.1"/>
    </source>
</evidence>
<feature type="region of interest" description="Disordered" evidence="1">
    <location>
        <begin position="1"/>
        <end position="78"/>
    </location>
</feature>
<accession>A0A841BKN4</accession>
<dbReference type="EMBL" id="JACHMN010000002">
    <property type="protein sequence ID" value="MBB5869657.1"/>
    <property type="molecule type" value="Genomic_DNA"/>
</dbReference>
<feature type="compositionally biased region" description="Basic residues" evidence="1">
    <location>
        <begin position="43"/>
        <end position="56"/>
    </location>
</feature>
<evidence type="ECO:0000313" key="3">
    <source>
        <dbReference type="Proteomes" id="UP000587527"/>
    </source>
</evidence>
<organism evidence="2 3">
    <name type="scientific">Allocatelliglobosispora scoriae</name>
    <dbReference type="NCBI Taxonomy" id="643052"/>
    <lineage>
        <taxon>Bacteria</taxon>
        <taxon>Bacillati</taxon>
        <taxon>Actinomycetota</taxon>
        <taxon>Actinomycetes</taxon>
        <taxon>Micromonosporales</taxon>
        <taxon>Micromonosporaceae</taxon>
        <taxon>Allocatelliglobosispora</taxon>
    </lineage>
</organism>
<name>A0A841BKN4_9ACTN</name>
<protein>
    <recommendedName>
        <fullName evidence="4">HEAT repeat domain-containing protein</fullName>
    </recommendedName>
</protein>
<evidence type="ECO:0000256" key="1">
    <source>
        <dbReference type="SAM" id="MobiDB-lite"/>
    </source>
</evidence>
<reference evidence="2 3" key="1">
    <citation type="submission" date="2020-08" db="EMBL/GenBank/DDBJ databases">
        <title>Sequencing the genomes of 1000 actinobacteria strains.</title>
        <authorList>
            <person name="Klenk H.-P."/>
        </authorList>
    </citation>
    <scope>NUCLEOTIDE SEQUENCE [LARGE SCALE GENOMIC DNA]</scope>
    <source>
        <strain evidence="2 3">DSM 45362</strain>
    </source>
</reference>
<keyword evidence="3" id="KW-1185">Reference proteome</keyword>
<proteinExistence type="predicted"/>
<evidence type="ECO:0008006" key="4">
    <source>
        <dbReference type="Google" id="ProtNLM"/>
    </source>
</evidence>
<dbReference type="Proteomes" id="UP000587527">
    <property type="component" value="Unassembled WGS sequence"/>
</dbReference>
<feature type="compositionally biased region" description="Basic and acidic residues" evidence="1">
    <location>
        <begin position="12"/>
        <end position="21"/>
    </location>
</feature>
<feature type="compositionally biased region" description="Basic and acidic residues" evidence="1">
    <location>
        <begin position="30"/>
        <end position="42"/>
    </location>
</feature>